<comment type="caution">
    <text evidence="1">The sequence shown here is derived from an EMBL/GenBank/DDBJ whole genome shotgun (WGS) entry which is preliminary data.</text>
</comment>
<dbReference type="RefSeq" id="WP_107955455.1">
    <property type="nucleotide sequence ID" value="NZ_QAYE01000009.1"/>
</dbReference>
<dbReference type="OrthoDB" id="1550902at2"/>
<sequence length="128" mass="14034">MLLALGLFAFSIDTLAFDEIARRADWRHATSTRIGARDATQFTGPGVETIALPGSVYLEIADGRVSIDELRRMADTGDAWSLVDGRGYVYGSYVITGIDDRGKVFFQDGTPRQIDFAIDLLRVDSDVA</sequence>
<dbReference type="Proteomes" id="UP000244013">
    <property type="component" value="Unassembled WGS sequence"/>
</dbReference>
<gene>
    <name evidence="1" type="ORF">C8J25_109104</name>
</gene>
<name>A0A2T5TZK2_9SPHN</name>
<dbReference type="GeneID" id="91007286"/>
<dbReference type="Pfam" id="PF06995">
    <property type="entry name" value="Phage_P2_GpU"/>
    <property type="match status" value="1"/>
</dbReference>
<dbReference type="InterPro" id="IPR009734">
    <property type="entry name" value="Myoviridae_GpU"/>
</dbReference>
<dbReference type="EMBL" id="QAYE01000009">
    <property type="protein sequence ID" value="PTW44674.1"/>
    <property type="molecule type" value="Genomic_DNA"/>
</dbReference>
<reference evidence="1 2" key="1">
    <citation type="submission" date="2018-04" db="EMBL/GenBank/DDBJ databases">
        <title>Genomic Encyclopedia of Type Strains, Phase III (KMG-III): the genomes of soil and plant-associated and newly described type strains.</title>
        <authorList>
            <person name="Whitman W."/>
        </authorList>
    </citation>
    <scope>NUCLEOTIDE SEQUENCE [LARGE SCALE GENOMIC DNA]</scope>
    <source>
        <strain evidence="1 2">MA-olki</strain>
    </source>
</reference>
<evidence type="ECO:0000313" key="1">
    <source>
        <dbReference type="EMBL" id="PTW44674.1"/>
    </source>
</evidence>
<dbReference type="AlphaFoldDB" id="A0A2T5TZK2"/>
<dbReference type="InterPro" id="IPR016912">
    <property type="entry name" value="Phage_P2_GpU"/>
</dbReference>
<organism evidence="1 2">
    <name type="scientific">Sphingomonas faeni</name>
    <dbReference type="NCBI Taxonomy" id="185950"/>
    <lineage>
        <taxon>Bacteria</taxon>
        <taxon>Pseudomonadati</taxon>
        <taxon>Pseudomonadota</taxon>
        <taxon>Alphaproteobacteria</taxon>
        <taxon>Sphingomonadales</taxon>
        <taxon>Sphingomonadaceae</taxon>
        <taxon>Sphingomonas</taxon>
    </lineage>
</organism>
<proteinExistence type="predicted"/>
<dbReference type="PIRSF" id="PIRSF029208">
    <property type="entry name" value="Phage_tail_GPU"/>
    <property type="match status" value="1"/>
</dbReference>
<evidence type="ECO:0008006" key="3">
    <source>
        <dbReference type="Google" id="ProtNLM"/>
    </source>
</evidence>
<evidence type="ECO:0000313" key="2">
    <source>
        <dbReference type="Proteomes" id="UP000244013"/>
    </source>
</evidence>
<accession>A0A2T5TZK2</accession>
<protein>
    <recommendedName>
        <fullName evidence="3">Phage protein U</fullName>
    </recommendedName>
</protein>